<dbReference type="EMBL" id="JARK01001346">
    <property type="protein sequence ID" value="EYC26651.1"/>
    <property type="molecule type" value="Genomic_DNA"/>
</dbReference>
<proteinExistence type="predicted"/>
<organism evidence="1 2">
    <name type="scientific">Ancylostoma ceylanicum</name>
    <dbReference type="NCBI Taxonomy" id="53326"/>
    <lineage>
        <taxon>Eukaryota</taxon>
        <taxon>Metazoa</taxon>
        <taxon>Ecdysozoa</taxon>
        <taxon>Nematoda</taxon>
        <taxon>Chromadorea</taxon>
        <taxon>Rhabditida</taxon>
        <taxon>Rhabditina</taxon>
        <taxon>Rhabditomorpha</taxon>
        <taxon>Strongyloidea</taxon>
        <taxon>Ancylostomatidae</taxon>
        <taxon>Ancylostomatinae</taxon>
        <taxon>Ancylostoma</taxon>
    </lineage>
</organism>
<gene>
    <name evidence="1" type="primary">Acey_s0010.g890</name>
    <name evidence="1" type="ORF">Y032_0010g890</name>
</gene>
<protein>
    <submittedName>
        <fullName evidence="1">Uncharacterized protein</fullName>
    </submittedName>
</protein>
<dbReference type="Proteomes" id="UP000024635">
    <property type="component" value="Unassembled WGS sequence"/>
</dbReference>
<evidence type="ECO:0000313" key="1">
    <source>
        <dbReference type="EMBL" id="EYC26651.1"/>
    </source>
</evidence>
<reference evidence="2" key="1">
    <citation type="journal article" date="2015" name="Nat. Genet.">
        <title>The genome and transcriptome of the zoonotic hookworm Ancylostoma ceylanicum identify infection-specific gene families.</title>
        <authorList>
            <person name="Schwarz E.M."/>
            <person name="Hu Y."/>
            <person name="Antoshechkin I."/>
            <person name="Miller M.M."/>
            <person name="Sternberg P.W."/>
            <person name="Aroian R.V."/>
        </authorList>
    </citation>
    <scope>NUCLEOTIDE SEQUENCE</scope>
    <source>
        <strain evidence="2">HY135</strain>
    </source>
</reference>
<name>A0A016VH94_9BILA</name>
<sequence length="75" mass="8427">MSVNAQNRSKHCYKCSQKYFSGSSGPNPTMIPKDKNYHRTMGSPLISFTGLAVVNKHCKCEGMKNVEHNTDIQHI</sequence>
<dbReference type="AlphaFoldDB" id="A0A016VH94"/>
<keyword evidence="2" id="KW-1185">Reference proteome</keyword>
<evidence type="ECO:0000313" key="2">
    <source>
        <dbReference type="Proteomes" id="UP000024635"/>
    </source>
</evidence>
<comment type="caution">
    <text evidence="1">The sequence shown here is derived from an EMBL/GenBank/DDBJ whole genome shotgun (WGS) entry which is preliminary data.</text>
</comment>
<accession>A0A016VH94</accession>
<dbReference type="OrthoDB" id="5854362at2759"/>